<dbReference type="SMART" id="SM00974">
    <property type="entry name" value="T5orf172"/>
    <property type="match status" value="1"/>
</dbReference>
<feature type="coiled-coil region" evidence="1">
    <location>
        <begin position="128"/>
        <end position="216"/>
    </location>
</feature>
<accession>A0A1M5DHE0</accession>
<name>A0A1M5DHE0_9GAMM</name>
<organism evidence="3 4">
    <name type="scientific">Modicisalibacter ilicicola DSM 19980</name>
    <dbReference type="NCBI Taxonomy" id="1121942"/>
    <lineage>
        <taxon>Bacteria</taxon>
        <taxon>Pseudomonadati</taxon>
        <taxon>Pseudomonadota</taxon>
        <taxon>Gammaproteobacteria</taxon>
        <taxon>Oceanospirillales</taxon>
        <taxon>Halomonadaceae</taxon>
        <taxon>Modicisalibacter</taxon>
    </lineage>
</organism>
<dbReference type="STRING" id="1121942.SAMN02745148_03244"/>
<gene>
    <name evidence="3" type="ORF">SAMN02745148_03244</name>
</gene>
<evidence type="ECO:0000313" key="3">
    <source>
        <dbReference type="EMBL" id="SHF66433.1"/>
    </source>
</evidence>
<evidence type="ECO:0000259" key="2">
    <source>
        <dbReference type="SMART" id="SM00974"/>
    </source>
</evidence>
<dbReference type="InterPro" id="IPR018306">
    <property type="entry name" value="Phage_T5_Orf172_DNA-bd"/>
</dbReference>
<dbReference type="Pfam" id="PF13455">
    <property type="entry name" value="MUG113"/>
    <property type="match status" value="1"/>
</dbReference>
<sequence length="365" mass="42437">MTYGVYRPHFTYQHSDEFKEALLDISREQKEDIKYDLAWSCSTVWSVGDSLVKGRTMTKRQAKLMLRAFNGECDAAMVKVTWNNATIMKQRIQKSFNAINKLGKSNDIEITETYLEHKLKEFQLHYELKLKIHEEKEEQRQIREAMREEAKLQKDVEKATKKADQDRANYERALRKARKDLDEAGYIEKGEAERKVSEIQAHLDEAIARKERALSQAQLTRAGHVYIISNIGCFGEEVFKIGMTRRLDPSDRIRELGGASVPFPFDVHGMVYSDNAPGLENTLHRKFSDRRINMVNLRKEFFNVTLSEIQDVVQDLGLELKLTKKAEAQQYRETSAILAEMSDQEEYLARMEVEEFPAELLENEE</sequence>
<keyword evidence="4" id="KW-1185">Reference proteome</keyword>
<proteinExistence type="predicted"/>
<evidence type="ECO:0000313" key="4">
    <source>
        <dbReference type="Proteomes" id="UP000184346"/>
    </source>
</evidence>
<dbReference type="AlphaFoldDB" id="A0A1M5DHE0"/>
<feature type="domain" description="Bacteriophage T5 Orf172 DNA-binding" evidence="2">
    <location>
        <begin position="233"/>
        <end position="316"/>
    </location>
</feature>
<dbReference type="EMBL" id="FQUJ01000017">
    <property type="protein sequence ID" value="SHF66433.1"/>
    <property type="molecule type" value="Genomic_DNA"/>
</dbReference>
<reference evidence="3 4" key="1">
    <citation type="submission" date="2016-11" db="EMBL/GenBank/DDBJ databases">
        <authorList>
            <person name="Jaros S."/>
            <person name="Januszkiewicz K."/>
            <person name="Wedrychowicz H."/>
        </authorList>
    </citation>
    <scope>NUCLEOTIDE SEQUENCE [LARGE SCALE GENOMIC DNA]</scope>
    <source>
        <strain evidence="3 4">DSM 19980</strain>
    </source>
</reference>
<dbReference type="Pfam" id="PF13250">
    <property type="entry name" value="SNIPE"/>
    <property type="match status" value="1"/>
</dbReference>
<dbReference type="Proteomes" id="UP000184346">
    <property type="component" value="Unassembled WGS sequence"/>
</dbReference>
<protein>
    <submittedName>
        <fullName evidence="3">T5orf172 domain-containing protein</fullName>
    </submittedName>
</protein>
<dbReference type="InterPro" id="IPR025280">
    <property type="entry name" value="SNIPE"/>
</dbReference>
<evidence type="ECO:0000256" key="1">
    <source>
        <dbReference type="SAM" id="Coils"/>
    </source>
</evidence>
<keyword evidence="1" id="KW-0175">Coiled coil</keyword>